<dbReference type="EMBL" id="CP054569">
    <property type="protein sequence ID" value="QKQ46446.1"/>
    <property type="molecule type" value="Genomic_DNA"/>
</dbReference>
<dbReference type="InterPro" id="IPR036849">
    <property type="entry name" value="Enolase-like_C_sf"/>
</dbReference>
<dbReference type="InterPro" id="IPR018110">
    <property type="entry name" value="Mandel_Rmase/mucon_lact_enz_CS"/>
</dbReference>
<proteinExistence type="predicted"/>
<dbReference type="SFLD" id="SFLDS00001">
    <property type="entry name" value="Enolase"/>
    <property type="match status" value="1"/>
</dbReference>
<dbReference type="Pfam" id="PF02746">
    <property type="entry name" value="MR_MLE_N"/>
    <property type="match status" value="1"/>
</dbReference>
<reference evidence="3 4" key="1">
    <citation type="submission" date="2020-05" db="EMBL/GenBank/DDBJ databases">
        <title>FDA dAtabase for Regulatory Grade micrObial Sequences (FDA-ARGOS): Supporting development and validation of Infectious Disease Dx tests.</title>
        <authorList>
            <person name="Sproer C."/>
            <person name="Gronow S."/>
            <person name="Severitt S."/>
            <person name="Schroder I."/>
            <person name="Tallon L."/>
            <person name="Sadzewicz L."/>
            <person name="Zhao X."/>
            <person name="Vavikolanu K."/>
            <person name="Mehta A."/>
            <person name="Aluvathingal J."/>
            <person name="Nadendla S."/>
            <person name="Myers T."/>
            <person name="Yan Y."/>
            <person name="Sichtig H."/>
        </authorList>
    </citation>
    <scope>NUCLEOTIDE SEQUENCE [LARGE SCALE GENOMIC DNA]</scope>
    <source>
        <strain evidence="3 4">FDAARGOS_787</strain>
    </source>
</reference>
<dbReference type="CDD" id="cd03316">
    <property type="entry name" value="MR_like"/>
    <property type="match status" value="1"/>
</dbReference>
<feature type="domain" description="Mandelate racemase/muconate lactonizing enzyme C-terminal" evidence="2">
    <location>
        <begin position="147"/>
        <end position="239"/>
    </location>
</feature>
<dbReference type="Gene3D" id="3.20.20.120">
    <property type="entry name" value="Enolase-like C-terminal domain"/>
    <property type="match status" value="1"/>
</dbReference>
<dbReference type="GO" id="GO:0016829">
    <property type="term" value="F:lyase activity"/>
    <property type="evidence" value="ECO:0007669"/>
    <property type="project" value="UniProtKB-KW"/>
</dbReference>
<keyword evidence="1" id="KW-0456">Lyase</keyword>
<dbReference type="InterPro" id="IPR029017">
    <property type="entry name" value="Enolase-like_N"/>
</dbReference>
<dbReference type="PROSITE" id="PS00908">
    <property type="entry name" value="MR_MLE_1"/>
    <property type="match status" value="1"/>
</dbReference>
<evidence type="ECO:0000256" key="1">
    <source>
        <dbReference type="ARBA" id="ARBA00023239"/>
    </source>
</evidence>
<sequence length="365" mass="39003">MKILAIEPIVVSIPYRHDGPPTGFGGTVWSQLNYLLVKVSTDDGLIGWGEAFGYNAIPATLAALEKIVAPLAIGRDAGDIAQLMEDLKRPLHIFGRNGPVMYALSGLDIALWDLAGKRAGMPVCRLLGAGSRRSVTAYTSLMRLHEPATVATACERALERGFRRLKLHEVTVPAVAAARQALGADVDLMLDVNCAWPADEALRMAHQLEPYGLKWLEEPVWPPEDVAGLARLRREARIPLAAGENVGNAWAFQPLADSGALDYFQPSITKVGGISEFRAVAEMARSHGRAVAPHSPYFGPGLLATLQMAAVYPHIGGIEIFGVQLESGLFGEAGLPGPDGEVAIPQGPGLGCDPDPEVIARYRKA</sequence>
<dbReference type="SUPFAM" id="SSF51604">
    <property type="entry name" value="Enolase C-terminal domain-like"/>
    <property type="match status" value="1"/>
</dbReference>
<dbReference type="PROSITE" id="PS00909">
    <property type="entry name" value="MR_MLE_2"/>
    <property type="match status" value="1"/>
</dbReference>
<dbReference type="RefSeq" id="WP_062683529.1">
    <property type="nucleotide sequence ID" value="NZ_BLWG01000753.1"/>
</dbReference>
<protein>
    <submittedName>
        <fullName evidence="3">Mandelate racemase/muconate lactonizing enzyme family protein</fullName>
    </submittedName>
</protein>
<dbReference type="GeneID" id="92845405"/>
<accession>A0A6J5C9K0</accession>
<dbReference type="InterPro" id="IPR013342">
    <property type="entry name" value="Mandelate_racemase_C"/>
</dbReference>
<dbReference type="PANTHER" id="PTHR48080">
    <property type="entry name" value="D-GALACTONATE DEHYDRATASE-RELATED"/>
    <property type="match status" value="1"/>
</dbReference>
<dbReference type="PANTHER" id="PTHR48080:SF2">
    <property type="entry name" value="D-GALACTONATE DEHYDRATASE"/>
    <property type="match status" value="1"/>
</dbReference>
<dbReference type="InterPro" id="IPR034593">
    <property type="entry name" value="DgoD-like"/>
</dbReference>
<evidence type="ECO:0000313" key="3">
    <source>
        <dbReference type="EMBL" id="QKQ46446.1"/>
    </source>
</evidence>
<dbReference type="SUPFAM" id="SSF54826">
    <property type="entry name" value="Enolase N-terminal domain-like"/>
    <property type="match status" value="1"/>
</dbReference>
<dbReference type="GO" id="GO:0009063">
    <property type="term" value="P:amino acid catabolic process"/>
    <property type="evidence" value="ECO:0007669"/>
    <property type="project" value="InterPro"/>
</dbReference>
<dbReference type="Gene3D" id="3.30.390.10">
    <property type="entry name" value="Enolase-like, N-terminal domain"/>
    <property type="match status" value="1"/>
</dbReference>
<dbReference type="SMART" id="SM00922">
    <property type="entry name" value="MR_MLE"/>
    <property type="match status" value="1"/>
</dbReference>
<gene>
    <name evidence="3" type="ORF">FOC81_06995</name>
</gene>
<evidence type="ECO:0000313" key="4">
    <source>
        <dbReference type="Proteomes" id="UP000509782"/>
    </source>
</evidence>
<dbReference type="InterPro" id="IPR013341">
    <property type="entry name" value="Mandelate_racemase_N_dom"/>
</dbReference>
<name>A0A6J5C9K0_ACHDE</name>
<dbReference type="Pfam" id="PF13378">
    <property type="entry name" value="MR_MLE_C"/>
    <property type="match status" value="1"/>
</dbReference>
<dbReference type="InterPro" id="IPR029065">
    <property type="entry name" value="Enolase_C-like"/>
</dbReference>
<evidence type="ECO:0000259" key="2">
    <source>
        <dbReference type="SMART" id="SM00922"/>
    </source>
</evidence>
<dbReference type="Proteomes" id="UP000509782">
    <property type="component" value="Chromosome"/>
</dbReference>
<organism evidence="3 4">
    <name type="scientific">Achromobacter denitrificans</name>
    <name type="common">Alcaligenes denitrificans</name>
    <dbReference type="NCBI Taxonomy" id="32002"/>
    <lineage>
        <taxon>Bacteria</taxon>
        <taxon>Pseudomonadati</taxon>
        <taxon>Pseudomonadota</taxon>
        <taxon>Betaproteobacteria</taxon>
        <taxon>Burkholderiales</taxon>
        <taxon>Alcaligenaceae</taxon>
        <taxon>Achromobacter</taxon>
    </lineage>
</organism>
<dbReference type="AlphaFoldDB" id="A0A6J5C9K0"/>